<reference evidence="9" key="1">
    <citation type="submission" date="2021-01" db="EMBL/GenBank/DDBJ databases">
        <authorList>
            <person name="Corre E."/>
            <person name="Pelletier E."/>
            <person name="Niang G."/>
            <person name="Scheremetjew M."/>
            <person name="Finn R."/>
            <person name="Kale V."/>
            <person name="Holt S."/>
            <person name="Cochrane G."/>
            <person name="Meng A."/>
            <person name="Brown T."/>
            <person name="Cohen L."/>
        </authorList>
    </citation>
    <scope>NUCLEOTIDE SEQUENCE</scope>
    <source>
        <strain evidence="9">NIES-381</strain>
    </source>
</reference>
<feature type="binding site" evidence="6">
    <location>
        <position position="408"/>
    </location>
    <ligand>
        <name>ATP</name>
        <dbReference type="ChEBI" id="CHEBI:30616"/>
    </ligand>
</feature>
<keyword evidence="3" id="KW-0418">Kinase</keyword>
<feature type="region of interest" description="Disordered" evidence="7">
    <location>
        <begin position="108"/>
        <end position="139"/>
    </location>
</feature>
<name>A0A7S1J8C0_9EUGL</name>
<feature type="compositionally biased region" description="Low complexity" evidence="7">
    <location>
        <begin position="238"/>
        <end position="248"/>
    </location>
</feature>
<evidence type="ECO:0000256" key="6">
    <source>
        <dbReference type="PROSITE-ProRule" id="PRU10141"/>
    </source>
</evidence>
<dbReference type="SMART" id="SM00220">
    <property type="entry name" value="S_TKc"/>
    <property type="match status" value="1"/>
</dbReference>
<dbReference type="PROSITE" id="PS00107">
    <property type="entry name" value="PROTEIN_KINASE_ATP"/>
    <property type="match status" value="1"/>
</dbReference>
<dbReference type="InterPro" id="IPR011009">
    <property type="entry name" value="Kinase-like_dom_sf"/>
</dbReference>
<evidence type="ECO:0000256" key="1">
    <source>
        <dbReference type="ARBA" id="ARBA00022679"/>
    </source>
</evidence>
<accession>A0A7S1J8C0</accession>
<gene>
    <name evidence="9" type="ORF">EGYM00392_LOCUS47003</name>
</gene>
<dbReference type="GO" id="GO:0005737">
    <property type="term" value="C:cytoplasm"/>
    <property type="evidence" value="ECO:0007669"/>
    <property type="project" value="TreeGrafter"/>
</dbReference>
<evidence type="ECO:0000256" key="4">
    <source>
        <dbReference type="ARBA" id="ARBA00022840"/>
    </source>
</evidence>
<dbReference type="PANTHER" id="PTHR11042:SF185">
    <property type="entry name" value="WEE1-LIKE PROTEIN KINASE"/>
    <property type="match status" value="1"/>
</dbReference>
<dbReference type="Gene3D" id="3.30.200.20">
    <property type="entry name" value="Phosphorylase Kinase, domain 1"/>
    <property type="match status" value="1"/>
</dbReference>
<evidence type="ECO:0000313" key="9">
    <source>
        <dbReference type="EMBL" id="CAD9035849.1"/>
    </source>
</evidence>
<feature type="compositionally biased region" description="Low complexity" evidence="7">
    <location>
        <begin position="351"/>
        <end position="362"/>
    </location>
</feature>
<dbReference type="InterPro" id="IPR008271">
    <property type="entry name" value="Ser/Thr_kinase_AS"/>
</dbReference>
<feature type="region of interest" description="Disordered" evidence="7">
    <location>
        <begin position="201"/>
        <end position="304"/>
    </location>
</feature>
<keyword evidence="2 6" id="KW-0547">Nucleotide-binding</keyword>
<feature type="region of interest" description="Disordered" evidence="7">
    <location>
        <begin position="157"/>
        <end position="183"/>
    </location>
</feature>
<keyword evidence="1" id="KW-0808">Transferase</keyword>
<evidence type="ECO:0000256" key="7">
    <source>
        <dbReference type="SAM" id="MobiDB-lite"/>
    </source>
</evidence>
<dbReference type="GO" id="GO:0005634">
    <property type="term" value="C:nucleus"/>
    <property type="evidence" value="ECO:0007669"/>
    <property type="project" value="TreeGrafter"/>
</dbReference>
<comment type="similarity">
    <text evidence="5">Belongs to the protein kinase superfamily. Ser/Thr protein kinase family. GCN2 subfamily.</text>
</comment>
<feature type="compositionally biased region" description="Polar residues" evidence="7">
    <location>
        <begin position="363"/>
        <end position="372"/>
    </location>
</feature>
<dbReference type="Gene3D" id="1.10.510.10">
    <property type="entry name" value="Transferase(Phosphotransferase) domain 1"/>
    <property type="match status" value="1"/>
</dbReference>
<evidence type="ECO:0000256" key="5">
    <source>
        <dbReference type="ARBA" id="ARBA00037982"/>
    </source>
</evidence>
<protein>
    <recommendedName>
        <fullName evidence="8">Protein kinase domain-containing protein</fullName>
    </recommendedName>
</protein>
<feature type="compositionally biased region" description="Polar residues" evidence="7">
    <location>
        <begin position="319"/>
        <end position="339"/>
    </location>
</feature>
<sequence>MVPGFMELVDFGSPPLHGPRPQSRPRTSTSRCHSVQPRASAALSAPSPTWNCQDPSTPEEAKPRFEQRCPPPTPDKRVPYARHCRPPGVPSRLQPFTRKDLVCSPKVSKGNLKLGCKPPSPLTMHPKPRVQRRGPKAPACTAVQSLVGRFTLETGGAKLMSRPQSGPVPPSQPPSHVPYVHRQPPKGTQVVVAPMRPGSAARMRSGVPWSSNMMPAFPGPAPDTRSPTAVETEVHSTPVAPKVAAAPPLGHFPSKEEMPSEDSPVCALDRLSSSAEQTPLERRPSTHTLHCRRDASELSPSEGSPAYALLRVPSCHPSCPSSAEQTPFTVARPSPSTHETPSEGPLSFGMSSTPGSVSGHSSDTSQRSPFPSQYQRDYREIKLLGIGSFGRVMKVEHRLDGQIYAVKKTDKPIKGKRDALLRLREAKSLALCSGCPNVLQYHACWIEDDRMYLQTEYCNGGSVTSLGSLWGTSSESKLLELLLQCAQGLHHVHSRGLAHMDIKTENIYVSTVAADAAGTPVYKIGDFGLAVPLSGRDARPSQSACSLHSLRSTCSLDSLVSVFSVMEGDARYLPLDMLNEKKYLREADIFSLGATLYELASGKALPVSGEAWQRLRKAPLDPLPLSDAFCQLLQCMMAQDPLERPTALHILLHPLIRRHQAEKLEEIHRRQQLLLQSRGRPLFDSWDPVRSPLEMDTP</sequence>
<evidence type="ECO:0000256" key="2">
    <source>
        <dbReference type="ARBA" id="ARBA00022741"/>
    </source>
</evidence>
<dbReference type="PROSITE" id="PS00108">
    <property type="entry name" value="PROTEIN_KINASE_ST"/>
    <property type="match status" value="1"/>
</dbReference>
<dbReference type="InterPro" id="IPR017441">
    <property type="entry name" value="Protein_kinase_ATP_BS"/>
</dbReference>
<dbReference type="SUPFAM" id="SSF56112">
    <property type="entry name" value="Protein kinase-like (PK-like)"/>
    <property type="match status" value="1"/>
</dbReference>
<dbReference type="GO" id="GO:0004713">
    <property type="term" value="F:protein tyrosine kinase activity"/>
    <property type="evidence" value="ECO:0007669"/>
    <property type="project" value="TreeGrafter"/>
</dbReference>
<feature type="compositionally biased region" description="Basic residues" evidence="7">
    <location>
        <begin position="126"/>
        <end position="135"/>
    </location>
</feature>
<feature type="compositionally biased region" description="Pro residues" evidence="7">
    <location>
        <begin position="166"/>
        <end position="176"/>
    </location>
</feature>
<dbReference type="AlphaFoldDB" id="A0A7S1J8C0"/>
<dbReference type="PANTHER" id="PTHR11042">
    <property type="entry name" value="EUKARYOTIC TRANSLATION INITIATION FACTOR 2-ALPHA KINASE EIF2-ALPHA KINASE -RELATED"/>
    <property type="match status" value="1"/>
</dbReference>
<feature type="region of interest" description="Disordered" evidence="7">
    <location>
        <begin position="318"/>
        <end position="372"/>
    </location>
</feature>
<proteinExistence type="inferred from homology"/>
<evidence type="ECO:0000259" key="8">
    <source>
        <dbReference type="PROSITE" id="PS50011"/>
    </source>
</evidence>
<organism evidence="9">
    <name type="scientific">Eutreptiella gymnastica</name>
    <dbReference type="NCBI Taxonomy" id="73025"/>
    <lineage>
        <taxon>Eukaryota</taxon>
        <taxon>Discoba</taxon>
        <taxon>Euglenozoa</taxon>
        <taxon>Euglenida</taxon>
        <taxon>Spirocuta</taxon>
        <taxon>Euglenophyceae</taxon>
        <taxon>Eutreptiales</taxon>
        <taxon>Eutreptiaceae</taxon>
        <taxon>Eutreptiella</taxon>
    </lineage>
</organism>
<dbReference type="InterPro" id="IPR050339">
    <property type="entry name" value="CC_SR_Kinase"/>
</dbReference>
<dbReference type="EMBL" id="HBGA01127150">
    <property type="protein sequence ID" value="CAD9035849.1"/>
    <property type="molecule type" value="Transcribed_RNA"/>
</dbReference>
<dbReference type="GO" id="GO:0005524">
    <property type="term" value="F:ATP binding"/>
    <property type="evidence" value="ECO:0007669"/>
    <property type="project" value="UniProtKB-UniRule"/>
</dbReference>
<evidence type="ECO:0000256" key="3">
    <source>
        <dbReference type="ARBA" id="ARBA00022777"/>
    </source>
</evidence>
<dbReference type="Pfam" id="PF00069">
    <property type="entry name" value="Pkinase"/>
    <property type="match status" value="1"/>
</dbReference>
<keyword evidence="4 6" id="KW-0067">ATP-binding</keyword>
<feature type="region of interest" description="Disordered" evidence="7">
    <location>
        <begin position="1"/>
        <end position="95"/>
    </location>
</feature>
<dbReference type="InterPro" id="IPR000719">
    <property type="entry name" value="Prot_kinase_dom"/>
</dbReference>
<dbReference type="PROSITE" id="PS50011">
    <property type="entry name" value="PROTEIN_KINASE_DOM"/>
    <property type="match status" value="1"/>
</dbReference>
<feature type="domain" description="Protein kinase" evidence="8">
    <location>
        <begin position="378"/>
        <end position="656"/>
    </location>
</feature>
<feature type="compositionally biased region" description="Low complexity" evidence="7">
    <location>
        <begin position="19"/>
        <end position="48"/>
    </location>
</feature>